<keyword evidence="3 7" id="KW-0547">Nucleotide-binding</keyword>
<dbReference type="InterPro" id="IPR027417">
    <property type="entry name" value="P-loop_NTPase"/>
</dbReference>
<evidence type="ECO:0000256" key="7">
    <source>
        <dbReference type="PIRSR" id="PIRSR606689-1"/>
    </source>
</evidence>
<dbReference type="GO" id="GO:0048731">
    <property type="term" value="P:system development"/>
    <property type="evidence" value="ECO:0007669"/>
    <property type="project" value="UniProtKB-ARBA"/>
</dbReference>
<keyword evidence="5" id="KW-0449">Lipoprotein</keyword>
<evidence type="ECO:0000256" key="2">
    <source>
        <dbReference type="ARBA" id="ARBA00022707"/>
    </source>
</evidence>
<evidence type="ECO:0000256" key="5">
    <source>
        <dbReference type="ARBA" id="ARBA00023288"/>
    </source>
</evidence>
<dbReference type="GO" id="GO:0003924">
    <property type="term" value="F:GTPase activity"/>
    <property type="evidence" value="ECO:0007669"/>
    <property type="project" value="InterPro"/>
</dbReference>
<dbReference type="EMBL" id="GL449462">
    <property type="protein sequence ID" value="EFN82659.1"/>
    <property type="molecule type" value="Genomic_DNA"/>
</dbReference>
<organism evidence="10">
    <name type="scientific">Harpegnathos saltator</name>
    <name type="common">Jerdon's jumping ant</name>
    <dbReference type="NCBI Taxonomy" id="610380"/>
    <lineage>
        <taxon>Eukaryota</taxon>
        <taxon>Metazoa</taxon>
        <taxon>Ecdysozoa</taxon>
        <taxon>Arthropoda</taxon>
        <taxon>Hexapoda</taxon>
        <taxon>Insecta</taxon>
        <taxon>Pterygota</taxon>
        <taxon>Neoptera</taxon>
        <taxon>Endopterygota</taxon>
        <taxon>Hymenoptera</taxon>
        <taxon>Apocrita</taxon>
        <taxon>Aculeata</taxon>
        <taxon>Formicoidea</taxon>
        <taxon>Formicidae</taxon>
        <taxon>Ponerinae</taxon>
        <taxon>Ponerini</taxon>
        <taxon>Harpegnathos</taxon>
    </lineage>
</organism>
<dbReference type="SUPFAM" id="SSF52540">
    <property type="entry name" value="P-loop containing nucleoside triphosphate hydrolases"/>
    <property type="match status" value="1"/>
</dbReference>
<dbReference type="InterPro" id="IPR024156">
    <property type="entry name" value="Small_GTPase_ARF"/>
</dbReference>
<keyword evidence="4 7" id="KW-0342">GTP-binding</keyword>
<dbReference type="GO" id="GO:0051649">
    <property type="term" value="P:establishment of localization in cell"/>
    <property type="evidence" value="ECO:0007669"/>
    <property type="project" value="UniProtKB-ARBA"/>
</dbReference>
<dbReference type="GO" id="GO:0046872">
    <property type="term" value="F:metal ion binding"/>
    <property type="evidence" value="ECO:0007669"/>
    <property type="project" value="UniProtKB-KW"/>
</dbReference>
<dbReference type="AlphaFoldDB" id="E2BNS6"/>
<evidence type="ECO:0000256" key="6">
    <source>
        <dbReference type="ARBA" id="ARBA00040615"/>
    </source>
</evidence>
<dbReference type="InterPro" id="IPR006689">
    <property type="entry name" value="Small_GTPase_ARF/SAR"/>
</dbReference>
<dbReference type="PROSITE" id="PS51417">
    <property type="entry name" value="ARF"/>
    <property type="match status" value="1"/>
</dbReference>
<comment type="similarity">
    <text evidence="1">Belongs to the small GTPase superfamily. Arf family.</text>
</comment>
<feature type="binding site" evidence="7">
    <location>
        <position position="102"/>
    </location>
    <ligand>
        <name>GTP</name>
        <dbReference type="ChEBI" id="CHEBI:37565"/>
    </ligand>
</feature>
<keyword evidence="10" id="KW-1185">Reference proteome</keyword>
<dbReference type="InterPro" id="IPR005225">
    <property type="entry name" value="Small_GTP-bd"/>
</dbReference>
<sequence>MNHEPSLVNGGLLSYFRNLLGSREMRILILGLDGAGKTTILYRFDLALTGPYLGYHYRFCAIQCYLHKLQVGEVVTTIPTIGFNVEQVTYKNLKFQVWDLGGQTSIRPYWRCYYSNTDAIIYVVDSADRDRIGISKDELIYMLREEELQGAILVVLANKQDMTGCLSVAEVHQALGLDALKNRTFQIFKTSATKGEGLDQAMDWLSNALQSRK</sequence>
<evidence type="ECO:0000256" key="4">
    <source>
        <dbReference type="ARBA" id="ARBA00023134"/>
    </source>
</evidence>
<keyword evidence="8" id="KW-0479">Metal-binding</keyword>
<dbReference type="Pfam" id="PF00025">
    <property type="entry name" value="Arf"/>
    <property type="match status" value="2"/>
</dbReference>
<dbReference type="SMART" id="SM00177">
    <property type="entry name" value="ARF"/>
    <property type="match status" value="1"/>
</dbReference>
<evidence type="ECO:0000313" key="10">
    <source>
        <dbReference type="Proteomes" id="UP000008237"/>
    </source>
</evidence>
<proteinExistence type="inferred from homology"/>
<accession>E2BNS6</accession>
<dbReference type="InParanoid" id="E2BNS6"/>
<dbReference type="CDD" id="cd04151">
    <property type="entry name" value="Arl1"/>
    <property type="match status" value="1"/>
</dbReference>
<protein>
    <recommendedName>
        <fullName evidence="6">ADP-ribosylation factor-like protein 1</fullName>
    </recommendedName>
</protein>
<name>E2BNS6_HARSA</name>
<dbReference type="Proteomes" id="UP000008237">
    <property type="component" value="Unassembled WGS sequence"/>
</dbReference>
<dbReference type="OMA" id="MGAGMSW"/>
<reference evidence="9 10" key="1">
    <citation type="journal article" date="2010" name="Science">
        <title>Genomic comparison of the ants Camponotus floridanus and Harpegnathos saltator.</title>
        <authorList>
            <person name="Bonasio R."/>
            <person name="Zhang G."/>
            <person name="Ye C."/>
            <person name="Mutti N.S."/>
            <person name="Fang X."/>
            <person name="Qin N."/>
            <person name="Donahue G."/>
            <person name="Yang P."/>
            <person name="Li Q."/>
            <person name="Li C."/>
            <person name="Zhang P."/>
            <person name="Huang Z."/>
            <person name="Berger S.L."/>
            <person name="Reinberg D."/>
            <person name="Wang J."/>
            <person name="Liebig J."/>
        </authorList>
    </citation>
    <scope>NUCLEOTIDE SEQUENCE [LARGE SCALE GENOMIC DNA]</scope>
    <source>
        <strain evidence="9 10">R22 G/1</strain>
    </source>
</reference>
<dbReference type="NCBIfam" id="TIGR00231">
    <property type="entry name" value="small_GTP"/>
    <property type="match status" value="1"/>
</dbReference>
<dbReference type="GO" id="GO:0016192">
    <property type="term" value="P:vesicle-mediated transport"/>
    <property type="evidence" value="ECO:0007669"/>
    <property type="project" value="UniProtKB-ARBA"/>
</dbReference>
<evidence type="ECO:0000256" key="1">
    <source>
        <dbReference type="ARBA" id="ARBA00010290"/>
    </source>
</evidence>
<dbReference type="FunCoup" id="E2BNS6">
    <property type="interactions" value="1053"/>
</dbReference>
<feature type="binding site" evidence="8">
    <location>
        <position position="38"/>
    </location>
    <ligand>
        <name>Mg(2+)</name>
        <dbReference type="ChEBI" id="CHEBI:18420"/>
    </ligand>
</feature>
<feature type="binding site" evidence="7">
    <location>
        <begin position="31"/>
        <end position="38"/>
    </location>
    <ligand>
        <name>GTP</name>
        <dbReference type="ChEBI" id="CHEBI:37565"/>
    </ligand>
</feature>
<dbReference type="OrthoDB" id="2011769at2759"/>
<dbReference type="PANTHER" id="PTHR11711">
    <property type="entry name" value="ADP RIBOSYLATION FACTOR-RELATED"/>
    <property type="match status" value="1"/>
</dbReference>
<dbReference type="Gene3D" id="3.40.50.300">
    <property type="entry name" value="P-loop containing nucleotide triphosphate hydrolases"/>
    <property type="match status" value="1"/>
</dbReference>
<dbReference type="STRING" id="610380.E2BNS6"/>
<keyword evidence="2" id="KW-0519">Myristate</keyword>
<dbReference type="FunFam" id="3.40.50.300:FF:000306">
    <property type="entry name" value="ADP-ribosylation factor-like protein 1"/>
    <property type="match status" value="1"/>
</dbReference>
<evidence type="ECO:0000313" key="9">
    <source>
        <dbReference type="EMBL" id="EFN82659.1"/>
    </source>
</evidence>
<evidence type="ECO:0000256" key="3">
    <source>
        <dbReference type="ARBA" id="ARBA00022741"/>
    </source>
</evidence>
<dbReference type="PRINTS" id="PR00449">
    <property type="entry name" value="RASTRNSFRMNG"/>
</dbReference>
<gene>
    <name evidence="9" type="ORF">EAI_02388</name>
</gene>
<feature type="binding site" evidence="7">
    <location>
        <begin position="158"/>
        <end position="161"/>
    </location>
    <ligand>
        <name>GTP</name>
        <dbReference type="ChEBI" id="CHEBI:37565"/>
    </ligand>
</feature>
<keyword evidence="8" id="KW-0460">Magnesium</keyword>
<evidence type="ECO:0000256" key="8">
    <source>
        <dbReference type="PIRSR" id="PIRSR606689-2"/>
    </source>
</evidence>
<dbReference type="GO" id="GO:0005525">
    <property type="term" value="F:GTP binding"/>
    <property type="evidence" value="ECO:0007669"/>
    <property type="project" value="UniProtKB-KW"/>
</dbReference>
<feature type="binding site" evidence="8">
    <location>
        <position position="80"/>
    </location>
    <ligand>
        <name>Mg(2+)</name>
        <dbReference type="ChEBI" id="CHEBI:18420"/>
    </ligand>
</feature>
<dbReference type="SMART" id="SM00178">
    <property type="entry name" value="SAR"/>
    <property type="match status" value="1"/>
</dbReference>